<keyword evidence="3" id="KW-1133">Transmembrane helix</keyword>
<feature type="coiled-coil region" evidence="2">
    <location>
        <begin position="38"/>
        <end position="98"/>
    </location>
</feature>
<dbReference type="InterPro" id="IPR010273">
    <property type="entry name" value="DUF881"/>
</dbReference>
<keyword evidence="5" id="KW-1185">Reference proteome</keyword>
<proteinExistence type="inferred from homology"/>
<sequence>MSIKTQLIFALVLFSIGFLTVIFFQTSDEEDIRQTRDMWELRSDLEEQQELQQRLQSELNELRLSFLDYESNSTQDQIETLNQSVQQLEKEAGLTQIESEGIKIELKPNYSTEDPENGFPNITPELLHRLINELNAYGANAIAIGEERLMNYTAIREVDDRIYMNQRPLPNLPVTIKVTGEDVDRLYNYMEVSPSKDEFAMHNVTLDITKENHVTLPAYAEEIDFDYISVNEEADLGES</sequence>
<evidence type="ECO:0000256" key="2">
    <source>
        <dbReference type="SAM" id="Coils"/>
    </source>
</evidence>
<dbReference type="OrthoDB" id="2439649at2"/>
<keyword evidence="3" id="KW-0812">Transmembrane</keyword>
<accession>A0A1G6GZZ0</accession>
<dbReference type="Pfam" id="PF05949">
    <property type="entry name" value="DUF881"/>
    <property type="match status" value="1"/>
</dbReference>
<evidence type="ECO:0000313" key="4">
    <source>
        <dbReference type="EMBL" id="SDB87617.1"/>
    </source>
</evidence>
<name>A0A1G6GZZ0_9BACI</name>
<dbReference type="Gene3D" id="3.30.70.1880">
    <property type="entry name" value="Protein of unknown function DUF881"/>
    <property type="match status" value="1"/>
</dbReference>
<protein>
    <submittedName>
        <fullName evidence="4">Uncharacterized conserved protein YlxW, UPF0749 family</fullName>
    </submittedName>
</protein>
<dbReference type="EMBL" id="FMYI01000002">
    <property type="protein sequence ID" value="SDB87617.1"/>
    <property type="molecule type" value="Genomic_DNA"/>
</dbReference>
<dbReference type="PANTHER" id="PTHR37313:SF2">
    <property type="entry name" value="UPF0749 PROTEIN YLXX"/>
    <property type="match status" value="1"/>
</dbReference>
<evidence type="ECO:0000256" key="1">
    <source>
        <dbReference type="ARBA" id="ARBA00009108"/>
    </source>
</evidence>
<keyword evidence="2" id="KW-0175">Coiled coil</keyword>
<dbReference type="Proteomes" id="UP000242949">
    <property type="component" value="Unassembled WGS sequence"/>
</dbReference>
<gene>
    <name evidence="4" type="ORF">SAMN05421734_10283</name>
</gene>
<reference evidence="5" key="1">
    <citation type="submission" date="2016-09" db="EMBL/GenBank/DDBJ databases">
        <authorList>
            <person name="Varghese N."/>
            <person name="Submissions S."/>
        </authorList>
    </citation>
    <scope>NUCLEOTIDE SEQUENCE [LARGE SCALE GENOMIC DNA]</scope>
    <source>
        <strain evidence="5">S5</strain>
    </source>
</reference>
<dbReference type="STRING" id="1612202.SAMN05421734_10283"/>
<keyword evidence="3" id="KW-0472">Membrane</keyword>
<feature type="transmembrane region" description="Helical" evidence="3">
    <location>
        <begin position="7"/>
        <end position="24"/>
    </location>
</feature>
<organism evidence="4 5">
    <name type="scientific">Pelagirhabdus alkalitolerans</name>
    <dbReference type="NCBI Taxonomy" id="1612202"/>
    <lineage>
        <taxon>Bacteria</taxon>
        <taxon>Bacillati</taxon>
        <taxon>Bacillota</taxon>
        <taxon>Bacilli</taxon>
        <taxon>Bacillales</taxon>
        <taxon>Bacillaceae</taxon>
        <taxon>Pelagirhabdus</taxon>
    </lineage>
</organism>
<dbReference type="RefSeq" id="WP_090792774.1">
    <property type="nucleotide sequence ID" value="NZ_FMYI01000002.1"/>
</dbReference>
<evidence type="ECO:0000313" key="5">
    <source>
        <dbReference type="Proteomes" id="UP000242949"/>
    </source>
</evidence>
<comment type="similarity">
    <text evidence="1">Belongs to the UPF0749 family.</text>
</comment>
<dbReference type="AlphaFoldDB" id="A0A1G6GZZ0"/>
<evidence type="ECO:0000256" key="3">
    <source>
        <dbReference type="SAM" id="Phobius"/>
    </source>
</evidence>
<dbReference type="PANTHER" id="PTHR37313">
    <property type="entry name" value="UPF0749 PROTEIN RV1825"/>
    <property type="match status" value="1"/>
</dbReference>